<evidence type="ECO:0000313" key="2">
    <source>
        <dbReference type="Proteomes" id="UP000886824"/>
    </source>
</evidence>
<dbReference type="EMBL" id="DXCX01000124">
    <property type="protein sequence ID" value="HIY74587.1"/>
    <property type="molecule type" value="Genomic_DNA"/>
</dbReference>
<feature type="non-terminal residue" evidence="1">
    <location>
        <position position="63"/>
    </location>
</feature>
<sequence length="63" mass="6595">MTPGDILATLDGTIEDIAAKNSGDREFSRSRRLTLPVMLRLLIGAEGGSLASVLRAAGIEVTP</sequence>
<evidence type="ECO:0000313" key="1">
    <source>
        <dbReference type="EMBL" id="HIY74587.1"/>
    </source>
</evidence>
<proteinExistence type="predicted"/>
<comment type="caution">
    <text evidence="1">The sequence shown here is derived from an EMBL/GenBank/DDBJ whole genome shotgun (WGS) entry which is preliminary data.</text>
</comment>
<accession>A0A9D1Z703</accession>
<dbReference type="Proteomes" id="UP000886824">
    <property type="component" value="Unassembled WGS sequence"/>
</dbReference>
<reference evidence="1" key="1">
    <citation type="journal article" date="2021" name="PeerJ">
        <title>Extensive microbial diversity within the chicken gut microbiome revealed by metagenomics and culture.</title>
        <authorList>
            <person name="Gilroy R."/>
            <person name="Ravi A."/>
            <person name="Getino M."/>
            <person name="Pursley I."/>
            <person name="Horton D.L."/>
            <person name="Alikhan N.F."/>
            <person name="Baker D."/>
            <person name="Gharbi K."/>
            <person name="Hall N."/>
            <person name="Watson M."/>
            <person name="Adriaenssens E.M."/>
            <person name="Foster-Nyarko E."/>
            <person name="Jarju S."/>
            <person name="Secka A."/>
            <person name="Antonio M."/>
            <person name="Oren A."/>
            <person name="Chaudhuri R.R."/>
            <person name="La Ragione R."/>
            <person name="Hildebrand F."/>
            <person name="Pallen M.J."/>
        </authorList>
    </citation>
    <scope>NUCLEOTIDE SEQUENCE</scope>
    <source>
        <strain evidence="1">CHK33-7979</strain>
    </source>
</reference>
<gene>
    <name evidence="1" type="ORF">H9826_11575</name>
</gene>
<organism evidence="1 2">
    <name type="scientific">Candidatus Intestinimonas merdavium</name>
    <dbReference type="NCBI Taxonomy" id="2838622"/>
    <lineage>
        <taxon>Bacteria</taxon>
        <taxon>Bacillati</taxon>
        <taxon>Bacillota</taxon>
        <taxon>Clostridia</taxon>
        <taxon>Eubacteriales</taxon>
        <taxon>Intestinimonas</taxon>
    </lineage>
</organism>
<protein>
    <submittedName>
        <fullName evidence="1">Uncharacterized protein</fullName>
    </submittedName>
</protein>
<reference evidence="1" key="2">
    <citation type="submission" date="2021-04" db="EMBL/GenBank/DDBJ databases">
        <authorList>
            <person name="Gilroy R."/>
        </authorList>
    </citation>
    <scope>NUCLEOTIDE SEQUENCE</scope>
    <source>
        <strain evidence="1">CHK33-7979</strain>
    </source>
</reference>
<dbReference type="AlphaFoldDB" id="A0A9D1Z703"/>
<name>A0A9D1Z703_9FIRM</name>